<evidence type="ECO:0000259" key="8">
    <source>
        <dbReference type="Pfam" id="PF18137"/>
    </source>
</evidence>
<dbReference type="HOGENOM" id="CLU_015257_1_0_1"/>
<gene>
    <name evidence="9" type="ORF">ACRE_046900</name>
</gene>
<comment type="similarity">
    <text evidence="2">Belongs to the ORC3 family.</text>
</comment>
<feature type="region of interest" description="Disordered" evidence="6">
    <location>
        <begin position="1"/>
        <end position="63"/>
    </location>
</feature>
<feature type="compositionally biased region" description="Basic residues" evidence="6">
    <location>
        <begin position="38"/>
        <end position="53"/>
    </location>
</feature>
<dbReference type="InterPro" id="IPR045667">
    <property type="entry name" value="ORC3_N"/>
</dbReference>
<evidence type="ECO:0000256" key="2">
    <source>
        <dbReference type="ARBA" id="ARBA00010977"/>
    </source>
</evidence>
<dbReference type="Pfam" id="PF18137">
    <property type="entry name" value="WHD_ORC"/>
    <property type="match status" value="1"/>
</dbReference>
<feature type="domain" description="Origin recognition complex subunit 3 N-terminal" evidence="7">
    <location>
        <begin position="52"/>
        <end position="362"/>
    </location>
</feature>
<evidence type="ECO:0000313" key="10">
    <source>
        <dbReference type="Proteomes" id="UP000029964"/>
    </source>
</evidence>
<dbReference type="InterPro" id="IPR040855">
    <property type="entry name" value="ORC_WH_C"/>
</dbReference>
<dbReference type="CDD" id="cd20704">
    <property type="entry name" value="Orc3"/>
    <property type="match status" value="2"/>
</dbReference>
<dbReference type="GO" id="GO:0003688">
    <property type="term" value="F:DNA replication origin binding"/>
    <property type="evidence" value="ECO:0007669"/>
    <property type="project" value="TreeGrafter"/>
</dbReference>
<evidence type="ECO:0000256" key="6">
    <source>
        <dbReference type="SAM" id="MobiDB-lite"/>
    </source>
</evidence>
<dbReference type="OrthoDB" id="10265211at2759"/>
<dbReference type="GO" id="GO:0031261">
    <property type="term" value="C:DNA replication preinitiation complex"/>
    <property type="evidence" value="ECO:0007669"/>
    <property type="project" value="TreeGrafter"/>
</dbReference>
<dbReference type="AlphaFoldDB" id="A0A086T558"/>
<name>A0A086T558_HAPC1</name>
<protein>
    <submittedName>
        <fullName evidence="9">Origin recognition complex subunit-like protein</fullName>
    </submittedName>
</protein>
<dbReference type="PANTHER" id="PTHR12748:SF0">
    <property type="entry name" value="ORIGIN RECOGNITION COMPLEX SUBUNIT 3"/>
    <property type="match status" value="1"/>
</dbReference>
<dbReference type="GO" id="GO:0005664">
    <property type="term" value="C:nuclear origin of replication recognition complex"/>
    <property type="evidence" value="ECO:0007669"/>
    <property type="project" value="InterPro"/>
</dbReference>
<dbReference type="Proteomes" id="UP000029964">
    <property type="component" value="Unassembled WGS sequence"/>
</dbReference>
<evidence type="ECO:0000256" key="3">
    <source>
        <dbReference type="ARBA" id="ARBA00022705"/>
    </source>
</evidence>
<evidence type="ECO:0000259" key="7">
    <source>
        <dbReference type="Pfam" id="PF07034"/>
    </source>
</evidence>
<proteinExistence type="inferred from homology"/>
<dbReference type="GO" id="GO:0006270">
    <property type="term" value="P:DNA replication initiation"/>
    <property type="evidence" value="ECO:0007669"/>
    <property type="project" value="TreeGrafter"/>
</dbReference>
<keyword evidence="5" id="KW-0539">Nucleus</keyword>
<sequence>MSPLRASIRKTVSSHRVRQQAAYIFDPDEGEEQDHQQKRPSKKRRVGSKRRSSAKSAGAWESSQQAQTTFVPLLNGAERPEFVQLREKLYEESWAKIDARIQNALRESNSATLDQVTSFVGEAQAQSVDKIPAALIVTGTNIASQSLLFEQLSESLQRSSQSKFVRLRSSEATTLKATLKKIIRDITDRTTGDEEDEEDDDGLQVSAGQDARRGYLGYDLEALHAFIKPRQCEHVFIAIEDSEGFDSGLLSELVPLFNSWRPRIPFTLLFGIATSVELLQARLLKSACQQIYGAQFDAVRTGSLFETIFKIAVVADDVPLRIGASLLRGMVERQHDQVAGIQAFISSLKYAYMCHFYANALSPILYTEENGLARFQPEHVEAIRNTASYRGHMEALIEHAEEENPDADPESIFAEAEKDVFNQALPGVIGRRSWVSCTLRALLVLEAAGALNGDFSSSYVGAMDGGISISRDSTLVDRVRRMDDKALSHFLRRALEVYQHGEKNLNLGSSIEDEHGPLTDSLATLLEDLTLLQESAAKQGTTLRSKYAGQNKIMRTTVIAKRVQLTKDSAALSEDDKKLTEIVDQVTTVLVDSLSVPRPQDVLFSEAWIYDSKSPSRDVFVPRPRVVFERALSRSHDYLGCECCCEAEGQDGSAATAATLPATAILYRLYLETGNLINVADLWAAFHGIVSQDESDERKVLVQFYQAMAELRALGFVKASKKKADHIAKLKWL</sequence>
<keyword evidence="10" id="KW-1185">Reference proteome</keyword>
<evidence type="ECO:0000256" key="5">
    <source>
        <dbReference type="ARBA" id="ARBA00023242"/>
    </source>
</evidence>
<dbReference type="EMBL" id="JPKY01000047">
    <property type="protein sequence ID" value="KFH44490.1"/>
    <property type="molecule type" value="Genomic_DNA"/>
</dbReference>
<reference evidence="10" key="1">
    <citation type="journal article" date="2014" name="Genome Announc.">
        <title>Genome sequence and annotation of Acremonium chrysogenum, producer of the beta-lactam antibiotic cephalosporin C.</title>
        <authorList>
            <person name="Terfehr D."/>
            <person name="Dahlmann T.A."/>
            <person name="Specht T."/>
            <person name="Zadra I."/>
            <person name="Kuernsteiner H."/>
            <person name="Kueck U."/>
        </authorList>
    </citation>
    <scope>NUCLEOTIDE SEQUENCE [LARGE SCALE GENOMIC DNA]</scope>
    <source>
        <strain evidence="10">ATCC 11550 / CBS 779.69 / DSM 880 / IAM 14645 / JCM 23072 / IMI 49137</strain>
    </source>
</reference>
<keyword evidence="4" id="KW-0238">DNA-binding</keyword>
<dbReference type="Pfam" id="PF07034">
    <property type="entry name" value="ORC3_N"/>
    <property type="match status" value="1"/>
</dbReference>
<accession>A0A086T558</accession>
<organism evidence="9 10">
    <name type="scientific">Hapsidospora chrysogenum (strain ATCC 11550 / CBS 779.69 / DSM 880 / IAM 14645 / JCM 23072 / IMI 49137)</name>
    <name type="common">Acremonium chrysogenum</name>
    <dbReference type="NCBI Taxonomy" id="857340"/>
    <lineage>
        <taxon>Eukaryota</taxon>
        <taxon>Fungi</taxon>
        <taxon>Dikarya</taxon>
        <taxon>Ascomycota</taxon>
        <taxon>Pezizomycotina</taxon>
        <taxon>Sordariomycetes</taxon>
        <taxon>Hypocreomycetidae</taxon>
        <taxon>Hypocreales</taxon>
        <taxon>Bionectriaceae</taxon>
        <taxon>Hapsidospora</taxon>
    </lineage>
</organism>
<evidence type="ECO:0000256" key="4">
    <source>
        <dbReference type="ARBA" id="ARBA00023125"/>
    </source>
</evidence>
<evidence type="ECO:0000256" key="1">
    <source>
        <dbReference type="ARBA" id="ARBA00004123"/>
    </source>
</evidence>
<dbReference type="STRING" id="857340.A0A086T558"/>
<keyword evidence="3" id="KW-0235">DNA replication</keyword>
<dbReference type="InterPro" id="IPR020795">
    <property type="entry name" value="ORC3"/>
</dbReference>
<dbReference type="PANTHER" id="PTHR12748">
    <property type="entry name" value="ORIGIN RECOGNITION COMPLEX SUBUNIT 3"/>
    <property type="match status" value="1"/>
</dbReference>
<evidence type="ECO:0000313" key="9">
    <source>
        <dbReference type="EMBL" id="KFH44490.1"/>
    </source>
</evidence>
<comment type="caution">
    <text evidence="9">The sequence shown here is derived from an EMBL/GenBank/DDBJ whole genome shotgun (WGS) entry which is preliminary data.</text>
</comment>
<feature type="domain" description="Origin recognition complex subunit 3 winged helix C-terminal" evidence="8">
    <location>
        <begin position="625"/>
        <end position="732"/>
    </location>
</feature>
<comment type="subcellular location">
    <subcellularLocation>
        <location evidence="1">Nucleus</location>
    </subcellularLocation>
</comment>
<dbReference type="GO" id="GO:0005656">
    <property type="term" value="C:nuclear pre-replicative complex"/>
    <property type="evidence" value="ECO:0007669"/>
    <property type="project" value="TreeGrafter"/>
</dbReference>